<dbReference type="PANTHER" id="PTHR43327">
    <property type="entry name" value="STOMATIN-LIKE PROTEIN 2, MITOCHONDRIAL"/>
    <property type="match status" value="1"/>
</dbReference>
<reference evidence="6 7" key="1">
    <citation type="submission" date="2016-03" db="EMBL/GenBank/DDBJ databases">
        <title>Draft Genome Assembly of Pseudomonas putida strain CBF10-2.</title>
        <authorList>
            <person name="Iyer R.S."/>
            <person name="Damania A."/>
        </authorList>
    </citation>
    <scope>NUCLEOTIDE SEQUENCE [LARGE SCALE GENOMIC DNA]</scope>
    <source>
        <strain evidence="6 7">CBF10-2</strain>
    </source>
</reference>
<feature type="region of interest" description="Disordered" evidence="3">
    <location>
        <begin position="638"/>
        <end position="662"/>
    </location>
</feature>
<evidence type="ECO:0000313" key="6">
    <source>
        <dbReference type="EMBL" id="OAI84712.1"/>
    </source>
</evidence>
<feature type="transmembrane region" description="Helical" evidence="4">
    <location>
        <begin position="230"/>
        <end position="255"/>
    </location>
</feature>
<feature type="transmembrane region" description="Helical" evidence="4">
    <location>
        <begin position="136"/>
        <end position="154"/>
    </location>
</feature>
<comment type="subcellular location">
    <subcellularLocation>
        <location evidence="1">Membrane</location>
        <topology evidence="1">Single-pass membrane protein</topology>
    </subcellularLocation>
</comment>
<evidence type="ECO:0000256" key="3">
    <source>
        <dbReference type="SAM" id="MobiDB-lite"/>
    </source>
</evidence>
<dbReference type="CDD" id="cd03404">
    <property type="entry name" value="SPFH_HflK"/>
    <property type="match status" value="1"/>
</dbReference>
<feature type="region of interest" description="Disordered" evidence="3">
    <location>
        <begin position="547"/>
        <end position="573"/>
    </location>
</feature>
<evidence type="ECO:0000259" key="5">
    <source>
        <dbReference type="Pfam" id="PF01145"/>
    </source>
</evidence>
<comment type="caution">
    <text evidence="6">The sequence shown here is derived from an EMBL/GenBank/DDBJ whole genome shotgun (WGS) entry which is preliminary data.</text>
</comment>
<dbReference type="AlphaFoldDB" id="A0A177SA63"/>
<dbReference type="EMBL" id="LUCV01000049">
    <property type="protein sequence ID" value="OAI84712.1"/>
    <property type="molecule type" value="Genomic_DNA"/>
</dbReference>
<feature type="transmembrane region" description="Helical" evidence="4">
    <location>
        <begin position="313"/>
        <end position="336"/>
    </location>
</feature>
<name>A0A177SA63_PSEPU</name>
<sequence>MSAKPASTDGQFEETPRFQQASLHTLRLARLVQGSTLTAALLWLGALFIGVFDPASQWVVVLAMNAAALVLLAAAGRSAWAVARWRAEAIGHQAVRLALWSASDNPDDPPLSALERGLLRIGLAGRRQLQRLGSEALWLAGLAVLALVMVASAWRLDLPAPAAAGQLHWLAGGVLALAAFALVVAERHLASENPVVWPEAADLAAQIRWLVAVQVLSIACLLFTDGERLWPVRLAVLTGLLPAALAMELILRALFSVFSPRRPGQEPRLLARSLVCGLLQWPPRPLAFLRHELHQRFGIDLRQVWAFDFMRRAALPVLALVAMVGWLLTGVTQIAMDNRGIYERFGNPVEVWQPGLHLGLPWPLGRVLVVDNGQVHELATSGDAALADPLADAEGPAPAAANRLWDASHISENAQVIAGDGGGRQNFQIVNMDVRFIYRIGLDDRAALAATYHSTDVAMLLRTIANRVLVRDFASRSLDGVLGAERQALGQDIGAAVQAYLDRLDSGVQVLVTSVEAIHPPAGAANAYHGVQAAQITAQALIARDRGKAAEQNSQARTKATGLDHQATSGAHETEARARIAELRFSAERSAWQQAGQAFVLEQYLDHLAKGLGKASSLIIDHRLGTAQAPTLDLRSYAFPLDPAAGPGTGKPATRPDQERAH</sequence>
<feature type="transmembrane region" description="Helical" evidence="4">
    <location>
        <begin position="166"/>
        <end position="185"/>
    </location>
</feature>
<dbReference type="RefSeq" id="WP_064304506.1">
    <property type="nucleotide sequence ID" value="NZ_LUCV01000049.1"/>
</dbReference>
<comment type="similarity">
    <text evidence="2">Belongs to the band 7/mec-2 family. HflK subfamily.</text>
</comment>
<feature type="domain" description="Band 7" evidence="5">
    <location>
        <begin position="333"/>
        <end position="549"/>
    </location>
</feature>
<dbReference type="InterPro" id="IPR010201">
    <property type="entry name" value="HflK"/>
</dbReference>
<gene>
    <name evidence="6" type="ORF">AYO28_02180</name>
</gene>
<feature type="transmembrane region" description="Helical" evidence="4">
    <location>
        <begin position="58"/>
        <end position="76"/>
    </location>
</feature>
<dbReference type="Proteomes" id="UP000077752">
    <property type="component" value="Unassembled WGS sequence"/>
</dbReference>
<keyword evidence="4" id="KW-1133">Transmembrane helix</keyword>
<dbReference type="GO" id="GO:0016020">
    <property type="term" value="C:membrane"/>
    <property type="evidence" value="ECO:0007669"/>
    <property type="project" value="UniProtKB-SubCell"/>
</dbReference>
<dbReference type="SUPFAM" id="SSF117892">
    <property type="entry name" value="Band 7/SPFH domain"/>
    <property type="match status" value="1"/>
</dbReference>
<feature type="transmembrane region" description="Helical" evidence="4">
    <location>
        <begin position="206"/>
        <end position="224"/>
    </location>
</feature>
<accession>A0A177SA63</accession>
<evidence type="ECO:0000256" key="1">
    <source>
        <dbReference type="ARBA" id="ARBA00004167"/>
    </source>
</evidence>
<dbReference type="Pfam" id="PF01145">
    <property type="entry name" value="Band_7"/>
    <property type="match status" value="1"/>
</dbReference>
<dbReference type="PANTHER" id="PTHR43327:SF10">
    <property type="entry name" value="STOMATIN-LIKE PROTEIN 2, MITOCHONDRIAL"/>
    <property type="match status" value="1"/>
</dbReference>
<keyword evidence="4" id="KW-0472">Membrane</keyword>
<proteinExistence type="inferred from homology"/>
<keyword evidence="4" id="KW-0812">Transmembrane</keyword>
<dbReference type="InterPro" id="IPR050710">
    <property type="entry name" value="Band7/mec-2_domain"/>
</dbReference>
<dbReference type="InterPro" id="IPR001107">
    <property type="entry name" value="Band_7"/>
</dbReference>
<feature type="transmembrane region" description="Helical" evidence="4">
    <location>
        <begin position="31"/>
        <end position="52"/>
    </location>
</feature>
<evidence type="ECO:0000256" key="4">
    <source>
        <dbReference type="SAM" id="Phobius"/>
    </source>
</evidence>
<evidence type="ECO:0000313" key="7">
    <source>
        <dbReference type="Proteomes" id="UP000077752"/>
    </source>
</evidence>
<organism evidence="6 7">
    <name type="scientific">Pseudomonas putida</name>
    <name type="common">Arthrobacter siderocapsulatus</name>
    <dbReference type="NCBI Taxonomy" id="303"/>
    <lineage>
        <taxon>Bacteria</taxon>
        <taxon>Pseudomonadati</taxon>
        <taxon>Pseudomonadota</taxon>
        <taxon>Gammaproteobacteria</taxon>
        <taxon>Pseudomonadales</taxon>
        <taxon>Pseudomonadaceae</taxon>
        <taxon>Pseudomonas</taxon>
    </lineage>
</organism>
<protein>
    <recommendedName>
        <fullName evidence="5">Band 7 domain-containing protein</fullName>
    </recommendedName>
</protein>
<dbReference type="InterPro" id="IPR036013">
    <property type="entry name" value="Band_7/SPFH_dom_sf"/>
</dbReference>
<evidence type="ECO:0000256" key="2">
    <source>
        <dbReference type="ARBA" id="ARBA00006971"/>
    </source>
</evidence>